<feature type="transmembrane region" description="Helical" evidence="7">
    <location>
        <begin position="83"/>
        <end position="102"/>
    </location>
</feature>
<organism evidence="8 9">
    <name type="scientific">Candidatus Enterococcus ikei</name>
    <dbReference type="NCBI Taxonomy" id="2815326"/>
    <lineage>
        <taxon>Bacteria</taxon>
        <taxon>Bacillati</taxon>
        <taxon>Bacillota</taxon>
        <taxon>Bacilli</taxon>
        <taxon>Lactobacillales</taxon>
        <taxon>Enterococcaceae</taxon>
        <taxon>Enterococcus</taxon>
    </lineage>
</organism>
<dbReference type="Proteomes" id="UP000664632">
    <property type="component" value="Unassembled WGS sequence"/>
</dbReference>
<evidence type="ECO:0000313" key="8">
    <source>
        <dbReference type="EMBL" id="MBO0439339.1"/>
    </source>
</evidence>
<accession>A0ABS3GVQ6</accession>
<comment type="subcellular location">
    <subcellularLocation>
        <location evidence="1">Cell membrane</location>
        <topology evidence="1">Multi-pass membrane protein</topology>
    </subcellularLocation>
</comment>
<sequence>MEVGPFRLGMRTLKTALAVMLCIILFKVFDRGAPMIAALAAVFSLRQDLTTSLTFGKSRILGNTLGGGLAIVYFLVKDLFSNDFLVELFLLPFLVIVVIVVSDGMNNNSGIISAIATLLLISLSIPQGESFYFALSRVIDTFIGTFIGIGLNFFIRPKPIEETHEIEEYLAELEQKEKELVELRQKIQEKAELEKQKKDKPK</sequence>
<feature type="transmembrane region" description="Helical" evidence="7">
    <location>
        <begin position="108"/>
        <end position="126"/>
    </location>
</feature>
<evidence type="ECO:0000256" key="3">
    <source>
        <dbReference type="ARBA" id="ARBA00022692"/>
    </source>
</evidence>
<evidence type="ECO:0000256" key="1">
    <source>
        <dbReference type="ARBA" id="ARBA00004651"/>
    </source>
</evidence>
<evidence type="ECO:0000256" key="4">
    <source>
        <dbReference type="ARBA" id="ARBA00022989"/>
    </source>
</evidence>
<dbReference type="RefSeq" id="WP_207111439.1">
    <property type="nucleotide sequence ID" value="NZ_JAFLWD010000007.1"/>
</dbReference>
<evidence type="ECO:0000256" key="6">
    <source>
        <dbReference type="SAM" id="Coils"/>
    </source>
</evidence>
<protein>
    <submittedName>
        <fullName evidence="8">FUSC family protein</fullName>
    </submittedName>
</protein>
<evidence type="ECO:0000256" key="2">
    <source>
        <dbReference type="ARBA" id="ARBA00022475"/>
    </source>
</evidence>
<feature type="coiled-coil region" evidence="6">
    <location>
        <begin position="166"/>
        <end position="200"/>
    </location>
</feature>
<feature type="transmembrane region" description="Helical" evidence="7">
    <location>
        <begin position="138"/>
        <end position="155"/>
    </location>
</feature>
<proteinExistence type="predicted"/>
<keyword evidence="4 7" id="KW-1133">Transmembrane helix</keyword>
<keyword evidence="6" id="KW-0175">Coiled coil</keyword>
<keyword evidence="2" id="KW-1003">Cell membrane</keyword>
<gene>
    <name evidence="8" type="ORF">JZO69_03055</name>
</gene>
<keyword evidence="9" id="KW-1185">Reference proteome</keyword>
<keyword evidence="3 7" id="KW-0812">Transmembrane</keyword>
<name>A0ABS3GVQ6_9ENTE</name>
<evidence type="ECO:0000256" key="5">
    <source>
        <dbReference type="ARBA" id="ARBA00023136"/>
    </source>
</evidence>
<keyword evidence="5 7" id="KW-0472">Membrane</keyword>
<dbReference type="Pfam" id="PF06081">
    <property type="entry name" value="ArAE_1"/>
    <property type="match status" value="1"/>
</dbReference>
<evidence type="ECO:0000256" key="7">
    <source>
        <dbReference type="SAM" id="Phobius"/>
    </source>
</evidence>
<dbReference type="InterPro" id="IPR010343">
    <property type="entry name" value="ArAE_1"/>
</dbReference>
<comment type="caution">
    <text evidence="8">The sequence shown here is derived from an EMBL/GenBank/DDBJ whole genome shotgun (WGS) entry which is preliminary data.</text>
</comment>
<reference evidence="8 9" key="1">
    <citation type="submission" date="2021-03" db="EMBL/GenBank/DDBJ databases">
        <title>Enterococcal diversity collection.</title>
        <authorList>
            <person name="Gilmore M.S."/>
            <person name="Schwartzman J."/>
            <person name="Van Tyne D."/>
            <person name="Martin M."/>
            <person name="Earl A.M."/>
            <person name="Manson A.L."/>
            <person name="Straub T."/>
            <person name="Salamzade R."/>
            <person name="Saavedra J."/>
            <person name="Lebreton F."/>
            <person name="Prichula J."/>
            <person name="Schaufler K."/>
            <person name="Gaca A."/>
            <person name="Sgardioli B."/>
            <person name="Wagenaar J."/>
            <person name="Strong T."/>
        </authorList>
    </citation>
    <scope>NUCLEOTIDE SEQUENCE [LARGE SCALE GENOMIC DNA]</scope>
    <source>
        <strain evidence="8 9">DIV0869a</strain>
    </source>
</reference>
<evidence type="ECO:0000313" key="9">
    <source>
        <dbReference type="Proteomes" id="UP000664632"/>
    </source>
</evidence>
<dbReference type="EMBL" id="JAFLWD010000007">
    <property type="protein sequence ID" value="MBO0439339.1"/>
    <property type="molecule type" value="Genomic_DNA"/>
</dbReference>